<proteinExistence type="predicted"/>
<sequence>MVVSISQLAGVWTHDTKINCAESMNGILSVHKRNRNQTSDNMQFDLDQRAVQPSLKLLCEVQKLFPVSNDFFKQALDASQLH</sequence>
<keyword evidence="2" id="KW-1185">Reference proteome</keyword>
<organism evidence="1 2">
    <name type="scientific">Portunus trituberculatus</name>
    <name type="common">Swimming crab</name>
    <name type="synonym">Neptunus trituberculatus</name>
    <dbReference type="NCBI Taxonomy" id="210409"/>
    <lineage>
        <taxon>Eukaryota</taxon>
        <taxon>Metazoa</taxon>
        <taxon>Ecdysozoa</taxon>
        <taxon>Arthropoda</taxon>
        <taxon>Crustacea</taxon>
        <taxon>Multicrustacea</taxon>
        <taxon>Malacostraca</taxon>
        <taxon>Eumalacostraca</taxon>
        <taxon>Eucarida</taxon>
        <taxon>Decapoda</taxon>
        <taxon>Pleocyemata</taxon>
        <taxon>Brachyura</taxon>
        <taxon>Eubrachyura</taxon>
        <taxon>Portunoidea</taxon>
        <taxon>Portunidae</taxon>
        <taxon>Portuninae</taxon>
        <taxon>Portunus</taxon>
    </lineage>
</organism>
<accession>A0A5B7F3R9</accession>
<comment type="caution">
    <text evidence="1">The sequence shown here is derived from an EMBL/GenBank/DDBJ whole genome shotgun (WGS) entry which is preliminary data.</text>
</comment>
<gene>
    <name evidence="1" type="ORF">E2C01_034789</name>
</gene>
<protein>
    <submittedName>
        <fullName evidence="1">Uncharacterized protein</fullName>
    </submittedName>
</protein>
<reference evidence="1 2" key="1">
    <citation type="submission" date="2019-05" db="EMBL/GenBank/DDBJ databases">
        <title>Another draft genome of Portunus trituberculatus and its Hox gene families provides insights of decapod evolution.</title>
        <authorList>
            <person name="Jeong J.-H."/>
            <person name="Song I."/>
            <person name="Kim S."/>
            <person name="Choi T."/>
            <person name="Kim D."/>
            <person name="Ryu S."/>
            <person name="Kim W."/>
        </authorList>
    </citation>
    <scope>NUCLEOTIDE SEQUENCE [LARGE SCALE GENOMIC DNA]</scope>
    <source>
        <tissue evidence="1">Muscle</tissue>
    </source>
</reference>
<evidence type="ECO:0000313" key="1">
    <source>
        <dbReference type="EMBL" id="MPC41202.1"/>
    </source>
</evidence>
<name>A0A5B7F3R9_PORTR</name>
<dbReference type="AlphaFoldDB" id="A0A5B7F3R9"/>
<dbReference type="Proteomes" id="UP000324222">
    <property type="component" value="Unassembled WGS sequence"/>
</dbReference>
<dbReference type="EMBL" id="VSRR010004967">
    <property type="protein sequence ID" value="MPC41202.1"/>
    <property type="molecule type" value="Genomic_DNA"/>
</dbReference>
<evidence type="ECO:0000313" key="2">
    <source>
        <dbReference type="Proteomes" id="UP000324222"/>
    </source>
</evidence>